<dbReference type="AlphaFoldDB" id="A0A3E3DQV0"/>
<evidence type="ECO:0000313" key="2">
    <source>
        <dbReference type="Proteomes" id="UP000261023"/>
    </source>
</evidence>
<sequence>MLFWVLYSELRMWIEITNGKKEGAAGRSLLFFIGTIKTYFTKIMVNLVKTLENYKNLLL</sequence>
<dbReference type="Proteomes" id="UP000261023">
    <property type="component" value="Unassembled WGS sequence"/>
</dbReference>
<reference evidence="1 2" key="1">
    <citation type="submission" date="2018-08" db="EMBL/GenBank/DDBJ databases">
        <title>A genome reference for cultivated species of the human gut microbiota.</title>
        <authorList>
            <person name="Zou Y."/>
            <person name="Xue W."/>
            <person name="Luo G."/>
        </authorList>
    </citation>
    <scope>NUCLEOTIDE SEQUENCE [LARGE SCALE GENOMIC DNA]</scope>
    <source>
        <strain evidence="1 2">AF19-13AC</strain>
    </source>
</reference>
<name>A0A3E3DQV0_9FIRM</name>
<gene>
    <name evidence="1" type="ORF">DWX31_05320</name>
</gene>
<evidence type="ECO:0000313" key="1">
    <source>
        <dbReference type="EMBL" id="RGD71700.1"/>
    </source>
</evidence>
<protein>
    <submittedName>
        <fullName evidence="1">Uncharacterized protein</fullName>
    </submittedName>
</protein>
<proteinExistence type="predicted"/>
<organism evidence="1 2">
    <name type="scientific">Hungatella hathewayi</name>
    <dbReference type="NCBI Taxonomy" id="154046"/>
    <lineage>
        <taxon>Bacteria</taxon>
        <taxon>Bacillati</taxon>
        <taxon>Bacillota</taxon>
        <taxon>Clostridia</taxon>
        <taxon>Lachnospirales</taxon>
        <taxon>Lachnospiraceae</taxon>
        <taxon>Hungatella</taxon>
    </lineage>
</organism>
<comment type="caution">
    <text evidence="1">The sequence shown here is derived from an EMBL/GenBank/DDBJ whole genome shotgun (WGS) entry which is preliminary data.</text>
</comment>
<dbReference type="EMBL" id="QTJW01000003">
    <property type="protein sequence ID" value="RGD71700.1"/>
    <property type="molecule type" value="Genomic_DNA"/>
</dbReference>
<accession>A0A3E3DQV0</accession>